<reference evidence="1 2" key="1">
    <citation type="submission" date="2021-03" db="EMBL/GenBank/DDBJ databases">
        <title>Genomic Encyclopedia of Type Strains, Phase IV (KMG-IV): sequencing the most valuable type-strain genomes for metagenomic binning, comparative biology and taxonomic classification.</title>
        <authorList>
            <person name="Goeker M."/>
        </authorList>
    </citation>
    <scope>NUCLEOTIDE SEQUENCE [LARGE SCALE GENOMIC DNA]</scope>
    <source>
        <strain evidence="1 2">DSM 1289</strain>
    </source>
</reference>
<dbReference type="EMBL" id="JAGGJX010000003">
    <property type="protein sequence ID" value="MBP1855439.1"/>
    <property type="molecule type" value="Genomic_DNA"/>
</dbReference>
<comment type="caution">
    <text evidence="1">The sequence shown here is derived from an EMBL/GenBank/DDBJ whole genome shotgun (WGS) entry which is preliminary data.</text>
</comment>
<keyword evidence="2" id="KW-1185">Reference proteome</keyword>
<accession>A0ABS4EBY6</accession>
<dbReference type="RefSeq" id="WP_027702516.1">
    <property type="nucleotide sequence ID" value="NZ_BAAACS010000012.1"/>
</dbReference>
<evidence type="ECO:0000313" key="1">
    <source>
        <dbReference type="EMBL" id="MBP1855439.1"/>
    </source>
</evidence>
<dbReference type="Proteomes" id="UP000767291">
    <property type="component" value="Unassembled WGS sequence"/>
</dbReference>
<organism evidence="1 2">
    <name type="scientific">Metaclostridioides mangenotii</name>
    <dbReference type="NCBI Taxonomy" id="1540"/>
    <lineage>
        <taxon>Bacteria</taxon>
        <taxon>Bacillati</taxon>
        <taxon>Bacillota</taxon>
        <taxon>Clostridia</taxon>
        <taxon>Peptostreptococcales</taxon>
        <taxon>Peptostreptococcaceae</taxon>
        <taxon>Metaclostridioides</taxon>
    </lineage>
</organism>
<evidence type="ECO:0000313" key="2">
    <source>
        <dbReference type="Proteomes" id="UP000767291"/>
    </source>
</evidence>
<name>A0ABS4EBY6_9FIRM</name>
<sequence length="61" mass="7478">MLRQTSCEYQHEFTRTPVIEVERRGNDKVLIHYDVYFCESCGYTFKIITEIAEVKDYYKWM</sequence>
<gene>
    <name evidence="1" type="ORF">J2Z43_001834</name>
</gene>
<proteinExistence type="predicted"/>
<protein>
    <submittedName>
        <fullName evidence="1">YgiT-type zinc finger domain-containing protein</fullName>
    </submittedName>
</protein>